<dbReference type="AlphaFoldDB" id="A0A4P7GM17"/>
<dbReference type="InterPro" id="IPR058245">
    <property type="entry name" value="NreC/VraR/RcsB-like_REC"/>
</dbReference>
<dbReference type="PROSITE" id="PS50110">
    <property type="entry name" value="RESPONSE_REGULATORY"/>
    <property type="match status" value="1"/>
</dbReference>
<protein>
    <submittedName>
        <fullName evidence="3">Response regulator</fullName>
    </submittedName>
</protein>
<organism evidence="3 4">
    <name type="scientific">Nocardioides euryhalodurans</name>
    <dbReference type="NCBI Taxonomy" id="2518370"/>
    <lineage>
        <taxon>Bacteria</taxon>
        <taxon>Bacillati</taxon>
        <taxon>Actinomycetota</taxon>
        <taxon>Actinomycetes</taxon>
        <taxon>Propionibacteriales</taxon>
        <taxon>Nocardioidaceae</taxon>
        <taxon>Nocardioides</taxon>
    </lineage>
</organism>
<gene>
    <name evidence="3" type="ORF">EXE57_13685</name>
</gene>
<feature type="modified residue" description="4-aspartylphosphate" evidence="1">
    <location>
        <position position="152"/>
    </location>
</feature>
<evidence type="ECO:0000313" key="3">
    <source>
        <dbReference type="EMBL" id="QBR93198.1"/>
    </source>
</evidence>
<dbReference type="SMART" id="SM00448">
    <property type="entry name" value="REC"/>
    <property type="match status" value="1"/>
</dbReference>
<feature type="domain" description="Response regulatory" evidence="2">
    <location>
        <begin position="102"/>
        <end position="217"/>
    </location>
</feature>
<dbReference type="KEGG" id="noy:EXE57_13685"/>
<dbReference type="EMBL" id="CP038267">
    <property type="protein sequence ID" value="QBR93198.1"/>
    <property type="molecule type" value="Genomic_DNA"/>
</dbReference>
<dbReference type="GO" id="GO:0000160">
    <property type="term" value="P:phosphorelay signal transduction system"/>
    <property type="evidence" value="ECO:0007669"/>
    <property type="project" value="InterPro"/>
</dbReference>
<dbReference type="OrthoDB" id="7187989at2"/>
<dbReference type="Proteomes" id="UP000294894">
    <property type="component" value="Chromosome"/>
</dbReference>
<dbReference type="PANTHER" id="PTHR43228">
    <property type="entry name" value="TWO-COMPONENT RESPONSE REGULATOR"/>
    <property type="match status" value="1"/>
</dbReference>
<dbReference type="Gene3D" id="3.40.50.2300">
    <property type="match status" value="1"/>
</dbReference>
<accession>A0A4P7GM17</accession>
<dbReference type="InterPro" id="IPR052048">
    <property type="entry name" value="ST_Response_Regulator"/>
</dbReference>
<evidence type="ECO:0000256" key="1">
    <source>
        <dbReference type="PROSITE-ProRule" id="PRU00169"/>
    </source>
</evidence>
<dbReference type="SUPFAM" id="SSF52172">
    <property type="entry name" value="CheY-like"/>
    <property type="match status" value="1"/>
</dbReference>
<reference evidence="3 4" key="1">
    <citation type="submission" date="2019-03" db="EMBL/GenBank/DDBJ databases">
        <title>Three New Species of Nocardioides, Nocardioides euryhalodurans sp. nov., Nocardioides seonyuensis sp. nov. and Nocardioides eburneoflavus sp. nov., Iolated from Soil.</title>
        <authorList>
            <person name="Roh S.G."/>
            <person name="Lee C."/>
            <person name="Kim M.-K."/>
            <person name="Kim S.B."/>
        </authorList>
    </citation>
    <scope>NUCLEOTIDE SEQUENCE [LARGE SCALE GENOMIC DNA]</scope>
    <source>
        <strain evidence="3 4">MMS17-SY117</strain>
    </source>
</reference>
<dbReference type="InterPro" id="IPR001789">
    <property type="entry name" value="Sig_transdc_resp-reg_receiver"/>
</dbReference>
<evidence type="ECO:0000313" key="4">
    <source>
        <dbReference type="Proteomes" id="UP000294894"/>
    </source>
</evidence>
<dbReference type="PANTHER" id="PTHR43228:SF1">
    <property type="entry name" value="TWO-COMPONENT RESPONSE REGULATOR ARR22"/>
    <property type="match status" value="1"/>
</dbReference>
<keyword evidence="1" id="KW-0597">Phosphoprotein</keyword>
<keyword evidence="4" id="KW-1185">Reference proteome</keyword>
<proteinExistence type="predicted"/>
<dbReference type="CDD" id="cd17535">
    <property type="entry name" value="REC_NarL-like"/>
    <property type="match status" value="1"/>
</dbReference>
<dbReference type="InterPro" id="IPR011006">
    <property type="entry name" value="CheY-like_superfamily"/>
</dbReference>
<name>A0A4P7GM17_9ACTN</name>
<dbReference type="Pfam" id="PF00072">
    <property type="entry name" value="Response_reg"/>
    <property type="match status" value="1"/>
</dbReference>
<sequence length="235" mass="25361">MTSRLRVVNFSAPNWLNVPLLALWHLVVPSITTLTKLSLFHSTFAFTDRSAQSHPWRRPPRLGSSSDEGRATMALGKLFGKGRKAETETVEPEPEPVAPALKVVIVDDDPDARDFIRMGLEVGGFDVVGEGGDGASAVQAVREGEPDLVLLDLHMPDIGGIELLPQLREAHRPARFVVVSAIGATHMVEAAIEAGAVGFIEKGVSPRSVNLHLHKVASMGAVKVVRPYPLNSEYP</sequence>
<evidence type="ECO:0000259" key="2">
    <source>
        <dbReference type="PROSITE" id="PS50110"/>
    </source>
</evidence>